<sequence length="579" mass="62294">MLYTITKPNTYQDSIVLMLLSNKLNEVEGVNKAQAMMATPANKDILAGGGFETEEMRAAGANDIVIVIDTDDESKVEEISVLVDSELAGGADDEEEVEANNWRKALAIAKEPNVALISLPGQYAAMEGMNALHNNLNVFMFSDNVSVEDERKLKETAHEKGLLVMGPDAGTGVINGTPLAFTNVITEGNIGVVGASGTGIQEVTTIIDRLGGGVTNAIGTGGRDLNDDIGAITMIDAIKALNSDPSVDVITVLSKPSSEKIQNKVNSVLRSLDKPVVVLYLGDKPAYTEENIFHAYTLEEAAVVSLQKSKGEEVKFEPSLKEDVTAKFNEKQVGIRGFYSGGTLATEAAMLIEHATGEESADDEAFVYKSEHHQIIDLGDDMYTQGTPHPMIDPANRLKALEEAASDDEIAVVLLDNVLGYGSHKNMAAQLAPAIEKFIATKKDAGQEVVVLATVVGTDKDVQGYDSQRRILEGAGAVICDTNDQMVRTALNLIGEKAEQPTREVKAFDKTNEDLTVADSLKDLISGELSVINIGLEGFTEALVDQEVDYVQFNWRPSAGGNEELMKVLQFLNHYEGDI</sequence>
<dbReference type="Gene3D" id="3.40.50.261">
    <property type="entry name" value="Succinyl-CoA synthetase domains"/>
    <property type="match status" value="2"/>
</dbReference>
<dbReference type="GO" id="GO:0006099">
    <property type="term" value="P:tricarboxylic acid cycle"/>
    <property type="evidence" value="ECO:0007669"/>
    <property type="project" value="TreeGrafter"/>
</dbReference>
<dbReference type="GO" id="GO:0009361">
    <property type="term" value="C:succinate-CoA ligase complex (ADP-forming)"/>
    <property type="evidence" value="ECO:0007669"/>
    <property type="project" value="TreeGrafter"/>
</dbReference>
<proteinExistence type="predicted"/>
<accession>A0A6V7RFH0</accession>
<dbReference type="PANTHER" id="PTHR11117:SF24">
    <property type="entry name" value="PROTEIN FDRA"/>
    <property type="match status" value="1"/>
</dbReference>
<name>A0A6V7RFH0_9BACL</name>
<reference evidence="3 4" key="1">
    <citation type="submission" date="2020-07" db="EMBL/GenBank/DDBJ databases">
        <authorList>
            <person name="Criscuolo A."/>
        </authorList>
    </citation>
    <scope>NUCLEOTIDE SEQUENCE [LARGE SCALE GENOMIC DNA]</scope>
    <source>
        <strain evidence="3">CIP107946</strain>
    </source>
</reference>
<comment type="caution">
    <text evidence="3">The sequence shown here is derived from an EMBL/GenBank/DDBJ whole genome shotgun (WGS) entry which is preliminary data.</text>
</comment>
<dbReference type="GO" id="GO:0005829">
    <property type="term" value="C:cytosol"/>
    <property type="evidence" value="ECO:0007669"/>
    <property type="project" value="TreeGrafter"/>
</dbReference>
<feature type="domain" description="CoA-binding" evidence="2">
    <location>
        <begin position="187"/>
        <end position="277"/>
    </location>
</feature>
<dbReference type="GO" id="GO:0004775">
    <property type="term" value="F:succinate-CoA ligase (ADP-forming) activity"/>
    <property type="evidence" value="ECO:0007669"/>
    <property type="project" value="TreeGrafter"/>
</dbReference>
<dbReference type="SUPFAM" id="SSF52210">
    <property type="entry name" value="Succinyl-CoA synthetase domains"/>
    <property type="match status" value="2"/>
</dbReference>
<dbReference type="AlphaFoldDB" id="A0A6V7RFH0"/>
<keyword evidence="3" id="KW-0436">Ligase</keyword>
<dbReference type="InterPro" id="IPR005811">
    <property type="entry name" value="SUCC_ACL_C"/>
</dbReference>
<dbReference type="Proteomes" id="UP000588186">
    <property type="component" value="Unassembled WGS sequence"/>
</dbReference>
<evidence type="ECO:0000259" key="1">
    <source>
        <dbReference type="Pfam" id="PF00549"/>
    </source>
</evidence>
<evidence type="ECO:0000313" key="4">
    <source>
        <dbReference type="Proteomes" id="UP000588186"/>
    </source>
</evidence>
<dbReference type="InterPro" id="IPR016102">
    <property type="entry name" value="Succinyl-CoA_synth-like"/>
</dbReference>
<dbReference type="RefSeq" id="WP_186077859.1">
    <property type="nucleotide sequence ID" value="NZ_CAJEWB010000010.1"/>
</dbReference>
<organism evidence="3 4">
    <name type="scientific">Phocicoccus pinnipedialis</name>
    <dbReference type="NCBI Taxonomy" id="110845"/>
    <lineage>
        <taxon>Bacteria</taxon>
        <taxon>Bacillati</taxon>
        <taxon>Bacillota</taxon>
        <taxon>Bacilli</taxon>
        <taxon>Bacillales</taxon>
        <taxon>Salinicoccaceae</taxon>
        <taxon>Phocicoccus</taxon>
    </lineage>
</organism>
<feature type="domain" description="ATP-citrate synthase/succinyl-CoA ligase C-terminal" evidence="1">
    <location>
        <begin position="339"/>
        <end position="490"/>
    </location>
</feature>
<dbReference type="Pfam" id="PF00549">
    <property type="entry name" value="Ligase_CoA"/>
    <property type="match status" value="1"/>
</dbReference>
<evidence type="ECO:0000313" key="3">
    <source>
        <dbReference type="EMBL" id="CAD2076492.1"/>
    </source>
</evidence>
<dbReference type="InterPro" id="IPR003781">
    <property type="entry name" value="CoA-bd"/>
</dbReference>
<evidence type="ECO:0000259" key="2">
    <source>
        <dbReference type="Pfam" id="PF02629"/>
    </source>
</evidence>
<dbReference type="PANTHER" id="PTHR11117">
    <property type="entry name" value="SUCCINYL-COA LIGASE SUBUNIT ALPHA"/>
    <property type="match status" value="1"/>
</dbReference>
<dbReference type="NCBIfam" id="NF004760">
    <property type="entry name" value="PRK06091.1"/>
    <property type="match status" value="1"/>
</dbReference>
<gene>
    <name evidence="3" type="primary">sucD_1</name>
    <name evidence="3" type="ORF">JEOPIN946_01272</name>
</gene>
<dbReference type="GO" id="GO:0004776">
    <property type="term" value="F:succinate-CoA ligase (GDP-forming) activity"/>
    <property type="evidence" value="ECO:0007669"/>
    <property type="project" value="TreeGrafter"/>
</dbReference>
<dbReference type="EMBL" id="CAJEWB010000010">
    <property type="protein sequence ID" value="CAD2076492.1"/>
    <property type="molecule type" value="Genomic_DNA"/>
</dbReference>
<dbReference type="Pfam" id="PF02629">
    <property type="entry name" value="CoA_binding"/>
    <property type="match status" value="1"/>
</dbReference>
<protein>
    <submittedName>
        <fullName evidence="3">Succinyl-CoA ligase [ADP-forming] subunit alpha</fullName>
    </submittedName>
</protein>
<keyword evidence="4" id="KW-1185">Reference proteome</keyword>
<dbReference type="Gene3D" id="3.40.50.720">
    <property type="entry name" value="NAD(P)-binding Rossmann-like Domain"/>
    <property type="match status" value="1"/>
</dbReference>